<dbReference type="PANTHER" id="PTHR46661:SF4">
    <property type="entry name" value="RING-TYPE DOMAIN-CONTAINING PROTEIN"/>
    <property type="match status" value="1"/>
</dbReference>
<evidence type="ECO:0000256" key="17">
    <source>
        <dbReference type="ARBA" id="ARBA00023228"/>
    </source>
</evidence>
<evidence type="ECO:0000256" key="18">
    <source>
        <dbReference type="ARBA" id="ARBA00023288"/>
    </source>
</evidence>
<keyword evidence="15" id="KW-0472">Membrane</keyword>
<organism evidence="24 26">
    <name type="scientific">Priapulus caudatus</name>
    <name type="common">Priapulid worm</name>
    <dbReference type="NCBI Taxonomy" id="37621"/>
    <lineage>
        <taxon>Eukaryota</taxon>
        <taxon>Metazoa</taxon>
        <taxon>Ecdysozoa</taxon>
        <taxon>Scalidophora</taxon>
        <taxon>Priapulida</taxon>
        <taxon>Priapulimorpha</taxon>
        <taxon>Priapulimorphida</taxon>
        <taxon>Priapulidae</taxon>
        <taxon>Priapulus</taxon>
    </lineage>
</organism>
<comment type="catalytic activity">
    <reaction evidence="1">
        <text>S-ubiquitinyl-[E2 ubiquitin-conjugating enzyme]-L-cysteine + [acceptor protein]-L-lysine = [E2 ubiquitin-conjugating enzyme]-L-cysteine + N(6)-ubiquitinyl-[acceptor protein]-L-lysine.</text>
        <dbReference type="EC" id="2.3.2.27"/>
    </reaction>
</comment>
<dbReference type="Proteomes" id="UP000695022">
    <property type="component" value="Unplaced"/>
</dbReference>
<feature type="domain" description="UBZ4-type" evidence="23">
    <location>
        <begin position="163"/>
        <end position="190"/>
    </location>
</feature>
<evidence type="ECO:0000256" key="5">
    <source>
        <dbReference type="ARBA" id="ARBA00004906"/>
    </source>
</evidence>
<proteinExistence type="predicted"/>
<feature type="compositionally biased region" description="Polar residues" evidence="21">
    <location>
        <begin position="62"/>
        <end position="75"/>
    </location>
</feature>
<reference evidence="25 26" key="1">
    <citation type="submission" date="2025-05" db="UniProtKB">
        <authorList>
            <consortium name="RefSeq"/>
        </authorList>
    </citation>
    <scope>IDENTIFICATION</scope>
</reference>
<keyword evidence="14" id="KW-0862">Zinc</keyword>
<evidence type="ECO:0000256" key="11">
    <source>
        <dbReference type="ARBA" id="ARBA00022763"/>
    </source>
</evidence>
<evidence type="ECO:0000313" key="24">
    <source>
        <dbReference type="Proteomes" id="UP000695022"/>
    </source>
</evidence>
<feature type="compositionally biased region" description="Low complexity" evidence="21">
    <location>
        <begin position="44"/>
        <end position="60"/>
    </location>
</feature>
<dbReference type="PANTHER" id="PTHR46661">
    <property type="entry name" value="E3 UBIQUITIN-PROTEIN LIGASE ZNRF1-LIKE PROTEIN"/>
    <property type="match status" value="1"/>
</dbReference>
<feature type="compositionally biased region" description="Low complexity" evidence="21">
    <location>
        <begin position="24"/>
        <end position="37"/>
    </location>
</feature>
<feature type="domain" description="RING-type" evidence="22">
    <location>
        <begin position="205"/>
        <end position="245"/>
    </location>
</feature>
<evidence type="ECO:0000256" key="21">
    <source>
        <dbReference type="SAM" id="MobiDB-lite"/>
    </source>
</evidence>
<evidence type="ECO:0000256" key="9">
    <source>
        <dbReference type="ARBA" id="ARBA00022723"/>
    </source>
</evidence>
<keyword evidence="24" id="KW-1185">Reference proteome</keyword>
<evidence type="ECO:0000256" key="2">
    <source>
        <dbReference type="ARBA" id="ARBA00004170"/>
    </source>
</evidence>
<keyword evidence="7" id="KW-0808">Transferase</keyword>
<dbReference type="RefSeq" id="XP_014671420.1">
    <property type="nucleotide sequence ID" value="XM_014815934.1"/>
</dbReference>
<protein>
    <recommendedName>
        <fullName evidence="6">RING-type E3 ubiquitin transferase</fullName>
        <ecNumber evidence="6">2.3.2.27</ecNumber>
    </recommendedName>
</protein>
<accession>A0ABM1EGV0</accession>
<evidence type="ECO:0000256" key="3">
    <source>
        <dbReference type="ARBA" id="ARBA00004177"/>
    </source>
</evidence>
<evidence type="ECO:0000313" key="26">
    <source>
        <dbReference type="RefSeq" id="XP_014671421.1"/>
    </source>
</evidence>
<dbReference type="EC" id="2.3.2.27" evidence="6"/>
<evidence type="ECO:0000259" key="22">
    <source>
        <dbReference type="PROSITE" id="PS50089"/>
    </source>
</evidence>
<dbReference type="InterPro" id="IPR006642">
    <property type="entry name" value="Rad18_UBZ4"/>
</dbReference>
<feature type="compositionally biased region" description="Low complexity" evidence="21">
    <location>
        <begin position="1"/>
        <end position="14"/>
    </location>
</feature>
<dbReference type="Gene3D" id="3.30.160.60">
    <property type="entry name" value="Classic Zinc Finger"/>
    <property type="match status" value="1"/>
</dbReference>
<dbReference type="RefSeq" id="XP_014671421.1">
    <property type="nucleotide sequence ID" value="XM_014815935.1"/>
</dbReference>
<evidence type="ECO:0000256" key="19">
    <source>
        <dbReference type="PROSITE-ProRule" id="PRU00175"/>
    </source>
</evidence>
<feature type="region of interest" description="Disordered" evidence="21">
    <location>
        <begin position="1"/>
        <end position="85"/>
    </location>
</feature>
<keyword evidence="9" id="KW-0479">Metal-binding</keyword>
<evidence type="ECO:0000256" key="12">
    <source>
        <dbReference type="ARBA" id="ARBA00022771"/>
    </source>
</evidence>
<evidence type="ECO:0000256" key="14">
    <source>
        <dbReference type="ARBA" id="ARBA00022833"/>
    </source>
</evidence>
<dbReference type="SMART" id="SM00184">
    <property type="entry name" value="RING"/>
    <property type="match status" value="1"/>
</dbReference>
<keyword evidence="18" id="KW-0449">Lipoprotein</keyword>
<dbReference type="SUPFAM" id="SSF57850">
    <property type="entry name" value="RING/U-box"/>
    <property type="match status" value="1"/>
</dbReference>
<dbReference type="Pfam" id="PF13639">
    <property type="entry name" value="zf-RING_2"/>
    <property type="match status" value="1"/>
</dbReference>
<dbReference type="Gene3D" id="3.30.40.10">
    <property type="entry name" value="Zinc/RING finger domain, C3HC4 (zinc finger)"/>
    <property type="match status" value="1"/>
</dbReference>
<keyword evidence="12 19" id="KW-0863">Zinc-finger</keyword>
<evidence type="ECO:0000256" key="20">
    <source>
        <dbReference type="PROSITE-ProRule" id="PRU01256"/>
    </source>
</evidence>
<comment type="subcellular location">
    <subcellularLocation>
        <location evidence="3">Endosome</location>
    </subcellularLocation>
    <subcellularLocation>
        <location evidence="4">Lysosome</location>
    </subcellularLocation>
    <subcellularLocation>
        <location evidence="2">Membrane</location>
        <topology evidence="2">Peripheral membrane protein</topology>
    </subcellularLocation>
</comment>
<evidence type="ECO:0000259" key="23">
    <source>
        <dbReference type="PROSITE" id="PS51908"/>
    </source>
</evidence>
<keyword evidence="13" id="KW-0833">Ubl conjugation pathway</keyword>
<dbReference type="GeneID" id="106812142"/>
<evidence type="ECO:0000256" key="1">
    <source>
        <dbReference type="ARBA" id="ARBA00000900"/>
    </source>
</evidence>
<sequence>MGAKSSVSASTSQSREISFSESHSNSGANGNGLVVAGASGGGVDSYSSSSSSPLDVSANSLAVGSSVHQRSNSASEPGERTPLRTFCVRPRAHTHYPRVHHRSHHAASLGLFSAVQGAAYRAGLVDSDSSPDEDEASGLNRFFQTHGHGMSQSLPVHLFSLTDLKCPVCNKMMPSDDIECHLVMCLTKPRINYNVDSLQLDSGECVICLDDLTSGQTIARLPCLCIYHKHCIDEWFQVNRSCPEHPSD</sequence>
<dbReference type="InterPro" id="IPR013083">
    <property type="entry name" value="Znf_RING/FYVE/PHD"/>
</dbReference>
<dbReference type="PROSITE" id="PS51908">
    <property type="entry name" value="ZF_UBZ4"/>
    <property type="match status" value="1"/>
</dbReference>
<evidence type="ECO:0000256" key="6">
    <source>
        <dbReference type="ARBA" id="ARBA00012483"/>
    </source>
</evidence>
<gene>
    <name evidence="25 26" type="primary">LOC106812142</name>
</gene>
<evidence type="ECO:0000256" key="10">
    <source>
        <dbReference type="ARBA" id="ARBA00022753"/>
    </source>
</evidence>
<evidence type="ECO:0000313" key="25">
    <source>
        <dbReference type="RefSeq" id="XP_014671420.1"/>
    </source>
</evidence>
<keyword evidence="16 20" id="KW-0234">DNA repair</keyword>
<keyword evidence="8" id="KW-0519">Myristate</keyword>
<evidence type="ECO:0000256" key="16">
    <source>
        <dbReference type="ARBA" id="ARBA00023204"/>
    </source>
</evidence>
<evidence type="ECO:0000256" key="13">
    <source>
        <dbReference type="ARBA" id="ARBA00022786"/>
    </source>
</evidence>
<keyword evidence="17" id="KW-0458">Lysosome</keyword>
<evidence type="ECO:0000256" key="7">
    <source>
        <dbReference type="ARBA" id="ARBA00022679"/>
    </source>
</evidence>
<keyword evidence="10" id="KW-0967">Endosome</keyword>
<keyword evidence="11 20" id="KW-0227">DNA damage</keyword>
<dbReference type="InterPro" id="IPR051878">
    <property type="entry name" value="ZNRF_ubiq-protein_ligase"/>
</dbReference>
<evidence type="ECO:0000256" key="15">
    <source>
        <dbReference type="ARBA" id="ARBA00023136"/>
    </source>
</evidence>
<evidence type="ECO:0000256" key="8">
    <source>
        <dbReference type="ARBA" id="ARBA00022707"/>
    </source>
</evidence>
<name>A0ABM1EGV0_PRICU</name>
<dbReference type="PROSITE" id="PS50089">
    <property type="entry name" value="ZF_RING_2"/>
    <property type="match status" value="1"/>
</dbReference>
<comment type="pathway">
    <text evidence="5">Protein modification; protein ubiquitination.</text>
</comment>
<evidence type="ECO:0000256" key="4">
    <source>
        <dbReference type="ARBA" id="ARBA00004371"/>
    </source>
</evidence>
<dbReference type="InterPro" id="IPR001841">
    <property type="entry name" value="Znf_RING"/>
</dbReference>